<dbReference type="SMART" id="SM00167">
    <property type="entry name" value="VPS9"/>
    <property type="match status" value="1"/>
</dbReference>
<dbReference type="FunCoup" id="A0A448YMX2">
    <property type="interactions" value="16"/>
</dbReference>
<gene>
    <name evidence="3" type="ORF">BRENAR_LOCUS3013</name>
</gene>
<dbReference type="OrthoDB" id="7464126at2759"/>
<dbReference type="GO" id="GO:0005085">
    <property type="term" value="F:guanyl-nucleotide exchange factor activity"/>
    <property type="evidence" value="ECO:0007669"/>
    <property type="project" value="TreeGrafter"/>
</dbReference>
<dbReference type="GO" id="GO:0005770">
    <property type="term" value="C:late endosome"/>
    <property type="evidence" value="ECO:0007669"/>
    <property type="project" value="TreeGrafter"/>
</dbReference>
<dbReference type="STRING" id="13370.A0A448YMX2"/>
<feature type="domain" description="VPS9" evidence="2">
    <location>
        <begin position="127"/>
        <end position="274"/>
    </location>
</feature>
<dbReference type="GO" id="GO:0045022">
    <property type="term" value="P:early endosome to late endosome transport"/>
    <property type="evidence" value="ECO:0007669"/>
    <property type="project" value="TreeGrafter"/>
</dbReference>
<dbReference type="AlphaFoldDB" id="A0A448YMX2"/>
<dbReference type="PANTHER" id="PTHR24170:SF1">
    <property type="entry name" value="DOMAIN PROTEIN, PUTATIVE (AFU_ORTHOLOGUE AFUA_1G09870)-RELATED"/>
    <property type="match status" value="1"/>
</dbReference>
<dbReference type="GO" id="GO:0030133">
    <property type="term" value="C:transport vesicle"/>
    <property type="evidence" value="ECO:0007669"/>
    <property type="project" value="TreeGrafter"/>
</dbReference>
<sequence>MIIEEALVGNPGFESIENEPVVLSQSTPSFDDVVRQLPQLSTKVGESFKKIFQVFSVKSVSTEEDLSEAFTEVMSQGSSIVNALPDSVCNEVFIKFPDIDLREAIFNYIEMNVYDRLWARYLEISPDKDDDIMNEAYSHLNNLSLSQSGLPTAWLLDPDRLTSLSRRVLLAIAEFKRLQFASTSSEQCKILCKTIGILSDGGGSDAIDADTLISLFIMVVAHAAVTNLNRHLQYIRGFSFGDEDSLETGLIGYALSSFEAVLNYYNESENLKQMKEYSDSNKKLWDMLKANDIDGLKHLIDPFKEGTNVAADSFLRSRTLHGESCLMLALEQDNSDVFDTLMSYDNIFTLDDILEDRTIDGLSLLSCSLQQKHPATKQIADIILQADNNEIVDYCNSLDSRGRNLGHFLFHNYKLIPMFGQYIDWRVKDSTGKTPFFTMVRCYDHPNYDELVALTIKSVDQWYKSQGINFTYRDHIDSRGNTLVHAIKDGNSLKLFLDEFDCLDVNCLNSNKQTPLMQYVRYNRLSNVETILKDRRLDLLRSDDQYQLIAEDYIKVERMQDPDDASQRVNRLIMDVLDDDMNRRYSVTVNGQSCCALRAKFDTNRELCLYFKSYGGGGQQATTVIHSYGNFVKFIKLLKLLHPVTYIGDDDGEVWLPSYTLIDDQANVNYSKKLRMNRLLLHTNMLLTCIRLNPSLRDSELCRDFLSVQKPLDEMYYVKKKQSENESARRKITEDGLGNIRVYLLRPEDVGNYRTFLKFSGSELSKLMKSLDRLYRMVSFVEIKYADLGYVEDNLEYFAADTIKREEISGKLDCLPYERLEEVCERMREIHGLENVSCKEIFCESIMILRECVGELTGCISKFIQTKISRWWKLYGEIKEVGDELVRILKAARRAKGSNDKGVINGTSITSSSIDQILLEIGTLIGSIDDSSAKELEAKISTSSDSGDLFEGSGGYLSGIIEKRRRDYTMNLIEGFRRQKNEMINLNLDLKKEYEDLCIEISNFYEFREGFIKYAFRQLAKGELEVLRLQKEVMMAGRKG</sequence>
<dbReference type="GO" id="GO:0005886">
    <property type="term" value="C:plasma membrane"/>
    <property type="evidence" value="ECO:0007669"/>
    <property type="project" value="TreeGrafter"/>
</dbReference>
<dbReference type="InterPro" id="IPR051248">
    <property type="entry name" value="UPF0507/Ank_repeat_27"/>
</dbReference>
<dbReference type="InterPro" id="IPR037191">
    <property type="entry name" value="VPS9_dom_sf"/>
</dbReference>
<dbReference type="GO" id="GO:0005769">
    <property type="term" value="C:early endosome"/>
    <property type="evidence" value="ECO:0007669"/>
    <property type="project" value="TreeGrafter"/>
</dbReference>
<dbReference type="GO" id="GO:0000149">
    <property type="term" value="F:SNARE binding"/>
    <property type="evidence" value="ECO:0007669"/>
    <property type="project" value="TreeGrafter"/>
</dbReference>
<dbReference type="InParanoid" id="A0A448YMX2"/>
<protein>
    <submittedName>
        <fullName evidence="3">DEKNAAC103272</fullName>
    </submittedName>
</protein>
<dbReference type="InterPro" id="IPR036770">
    <property type="entry name" value="Ankyrin_rpt-contain_sf"/>
</dbReference>
<evidence type="ECO:0000259" key="2">
    <source>
        <dbReference type="PROSITE" id="PS51205"/>
    </source>
</evidence>
<dbReference type="GO" id="GO:0097422">
    <property type="term" value="C:tubular endosome"/>
    <property type="evidence" value="ECO:0007669"/>
    <property type="project" value="TreeGrafter"/>
</dbReference>
<reference evidence="3 4" key="1">
    <citation type="submission" date="2018-12" db="EMBL/GenBank/DDBJ databases">
        <authorList>
            <person name="Tiukova I."/>
            <person name="Dainat J."/>
        </authorList>
    </citation>
    <scope>NUCLEOTIDE SEQUENCE [LARGE SCALE GENOMIC DNA]</scope>
</reference>
<dbReference type="EMBL" id="CAACVR010000022">
    <property type="protein sequence ID" value="VEU22282.1"/>
    <property type="molecule type" value="Genomic_DNA"/>
</dbReference>
<evidence type="ECO:0000256" key="1">
    <source>
        <dbReference type="ARBA" id="ARBA00007428"/>
    </source>
</evidence>
<dbReference type="Gene3D" id="1.25.40.20">
    <property type="entry name" value="Ankyrin repeat-containing domain"/>
    <property type="match status" value="1"/>
</dbReference>
<dbReference type="Pfam" id="PF02204">
    <property type="entry name" value="VPS9"/>
    <property type="match status" value="1"/>
</dbReference>
<dbReference type="PROSITE" id="PS51205">
    <property type="entry name" value="VPS9"/>
    <property type="match status" value="1"/>
</dbReference>
<dbReference type="Proteomes" id="UP000290900">
    <property type="component" value="Unassembled WGS sequence"/>
</dbReference>
<accession>A0A448YMX2</accession>
<evidence type="ECO:0000313" key="3">
    <source>
        <dbReference type="EMBL" id="VEU22282.1"/>
    </source>
</evidence>
<dbReference type="InterPro" id="IPR003123">
    <property type="entry name" value="VPS9"/>
</dbReference>
<dbReference type="SUPFAM" id="SSF109993">
    <property type="entry name" value="VPS9 domain"/>
    <property type="match status" value="1"/>
</dbReference>
<proteinExistence type="inferred from homology"/>
<dbReference type="Gene3D" id="1.20.1050.80">
    <property type="entry name" value="VPS9 domain"/>
    <property type="match status" value="1"/>
</dbReference>
<name>A0A448YMX2_BRENA</name>
<comment type="similarity">
    <text evidence="1">Belongs to the UPF0507 family.</text>
</comment>
<keyword evidence="4" id="KW-1185">Reference proteome</keyword>
<dbReference type="PANTHER" id="PTHR24170">
    <property type="entry name" value="ANKYRIN REPEAT DOMAIN-CONTAINING PROTEIN 27"/>
    <property type="match status" value="1"/>
</dbReference>
<organism evidence="3 4">
    <name type="scientific">Brettanomyces naardenensis</name>
    <name type="common">Yeast</name>
    <dbReference type="NCBI Taxonomy" id="13370"/>
    <lineage>
        <taxon>Eukaryota</taxon>
        <taxon>Fungi</taxon>
        <taxon>Dikarya</taxon>
        <taxon>Ascomycota</taxon>
        <taxon>Saccharomycotina</taxon>
        <taxon>Pichiomycetes</taxon>
        <taxon>Pichiales</taxon>
        <taxon>Pichiaceae</taxon>
        <taxon>Brettanomyces</taxon>
    </lineage>
</organism>
<evidence type="ECO:0000313" key="4">
    <source>
        <dbReference type="Proteomes" id="UP000290900"/>
    </source>
</evidence>
<dbReference type="SUPFAM" id="SSF48403">
    <property type="entry name" value="Ankyrin repeat"/>
    <property type="match status" value="1"/>
</dbReference>